<comment type="caution">
    <text evidence="1">The sequence shown here is derived from an EMBL/GenBank/DDBJ whole genome shotgun (WGS) entry which is preliminary data.</text>
</comment>
<evidence type="ECO:0000313" key="2">
    <source>
        <dbReference type="Proteomes" id="UP001200271"/>
    </source>
</evidence>
<reference evidence="1" key="2">
    <citation type="submission" date="2023-08" db="EMBL/GenBank/DDBJ databases">
        <authorList>
            <person name="Zhao H."/>
            <person name="Wang X."/>
        </authorList>
    </citation>
    <scope>NUCLEOTIDE SEQUENCE</scope>
    <source>
        <strain evidence="1">NC-4</strain>
    </source>
</reference>
<accession>A0AAW4YA00</accession>
<evidence type="ECO:0000313" key="1">
    <source>
        <dbReference type="EMBL" id="MCE3363212.1"/>
    </source>
</evidence>
<gene>
    <name evidence="1" type="ORF">LB359_12880</name>
</gene>
<dbReference type="RefSeq" id="WP_048665728.1">
    <property type="nucleotide sequence ID" value="NZ_CP058615.1"/>
</dbReference>
<dbReference type="AlphaFoldDB" id="A0AAW4YA00"/>
<dbReference type="EMBL" id="JAIUEN010000126">
    <property type="protein sequence ID" value="MCE3363212.1"/>
    <property type="molecule type" value="Genomic_DNA"/>
</dbReference>
<name>A0AAW4YA00_STAAU</name>
<evidence type="ECO:0008006" key="3">
    <source>
        <dbReference type="Google" id="ProtNLM"/>
    </source>
</evidence>
<protein>
    <recommendedName>
        <fullName evidence="3">Phage protein</fullName>
    </recommendedName>
</protein>
<dbReference type="Proteomes" id="UP001200271">
    <property type="component" value="Unassembled WGS sequence"/>
</dbReference>
<proteinExistence type="predicted"/>
<sequence>MKIKVKKEMRLDELIKWAWENPELAKGKTLYTQDQSDEKYVYFSLYDGRKCVTRDFISDDDTFEVEVEEEITEETVIPSVVVVRTQYFPNGSQSINVTKINNKSIKELVGSNPINSSFKYHEIYLMNGKGLGDLIWKDVELVV</sequence>
<organism evidence="1 2">
    <name type="scientific">Staphylococcus aureus</name>
    <dbReference type="NCBI Taxonomy" id="1280"/>
    <lineage>
        <taxon>Bacteria</taxon>
        <taxon>Bacillati</taxon>
        <taxon>Bacillota</taxon>
        <taxon>Bacilli</taxon>
        <taxon>Bacillales</taxon>
        <taxon>Staphylococcaceae</taxon>
        <taxon>Staphylococcus</taxon>
    </lineage>
</organism>
<reference evidence="1" key="1">
    <citation type="journal article" date="2021" name="Front Med (Lausanne)">
        <title>The Prevalence and Determinants of Fusidic Acid Resistance Among Methicillin-Resistant Staphylococcus aureus Clinical Isolates in China.</title>
        <authorList>
            <person name="Zhao H."/>
            <person name="Wang X."/>
            <person name="Wang B."/>
            <person name="Xu Y."/>
            <person name="Rao L."/>
            <person name="Wan B."/>
            <person name="Guo Y."/>
            <person name="Wu X."/>
            <person name="Yu J."/>
            <person name="Chen L."/>
            <person name="Li M."/>
            <person name="Yu F."/>
        </authorList>
    </citation>
    <scope>NUCLEOTIDE SEQUENCE</scope>
    <source>
        <strain evidence="1">NC-4</strain>
    </source>
</reference>